<evidence type="ECO:0000313" key="4">
    <source>
        <dbReference type="EMBL" id="MBU3806188.1"/>
    </source>
</evidence>
<dbReference type="AlphaFoldDB" id="A0A948T2D1"/>
<dbReference type="Gene3D" id="3.40.190.10">
    <property type="entry name" value="Periplasmic binding protein-like II"/>
    <property type="match status" value="3"/>
</dbReference>
<organism evidence="4 5">
    <name type="scientific">Candidatus Allofournierella pullistercoris</name>
    <dbReference type="NCBI Taxonomy" id="2838597"/>
    <lineage>
        <taxon>Bacteria</taxon>
        <taxon>Bacillati</taxon>
        <taxon>Bacillota</taxon>
        <taxon>Clostridia</taxon>
        <taxon>Eubacteriales</taxon>
        <taxon>Oscillospiraceae</taxon>
        <taxon>Allofournierella</taxon>
    </lineage>
</organism>
<dbReference type="SUPFAM" id="SSF53850">
    <property type="entry name" value="Periplasmic binding protein-like II"/>
    <property type="match status" value="2"/>
</dbReference>
<sequence>MKKILASLMAAVLAMGLVACGSGGSGENSSTQTSQNSDTSVAAQKVDLSGDPVEFLKGKRVGAQQGTTGDSYATELGCQVMQYSRYADAITALSQGKVDAVVIDEQPATAFMNQKDGLAVFETPLVHDEMAIAVKKGNSELLEKLNQAIATLEENGTLQAIYDKYITGVEGATGYTTPEGTEYPNGKLIMATNATFPPYEYLEGDEIVGYDPEVSKAICDLLGYELEIVDMEFDGIFAALNSGKADFGAAGFSVTPDRAKTVDFTNTYYQSKLVCMVQE</sequence>
<evidence type="ECO:0000313" key="5">
    <source>
        <dbReference type="Proteomes" id="UP000713596"/>
    </source>
</evidence>
<dbReference type="Proteomes" id="UP000713596">
    <property type="component" value="Unassembled WGS sequence"/>
</dbReference>
<proteinExistence type="predicted"/>
<protein>
    <submittedName>
        <fullName evidence="4">Transporter substrate-binding domain-containing protein</fullName>
    </submittedName>
</protein>
<dbReference type="PANTHER" id="PTHR35936:SF17">
    <property type="entry name" value="ARGININE-BINDING EXTRACELLULAR PROTEIN ARTP"/>
    <property type="match status" value="1"/>
</dbReference>
<comment type="caution">
    <text evidence="4">The sequence shown here is derived from an EMBL/GenBank/DDBJ whole genome shotgun (WGS) entry which is preliminary data.</text>
</comment>
<gene>
    <name evidence="4" type="ORF">H9882_04775</name>
</gene>
<reference evidence="4" key="1">
    <citation type="journal article" date="2021" name="PeerJ">
        <title>Extensive microbial diversity within the chicken gut microbiome revealed by metagenomics and culture.</title>
        <authorList>
            <person name="Gilroy R."/>
            <person name="Ravi A."/>
            <person name="Getino M."/>
            <person name="Pursley I."/>
            <person name="Horton D.L."/>
            <person name="Alikhan N.F."/>
            <person name="Baker D."/>
            <person name="Gharbi K."/>
            <person name="Hall N."/>
            <person name="Watson M."/>
            <person name="Adriaenssens E.M."/>
            <person name="Foster-Nyarko E."/>
            <person name="Jarju S."/>
            <person name="Secka A."/>
            <person name="Antonio M."/>
            <person name="Oren A."/>
            <person name="Chaudhuri R.R."/>
            <person name="La Ragione R."/>
            <person name="Hildebrand F."/>
            <person name="Pallen M.J."/>
        </authorList>
    </citation>
    <scope>NUCLEOTIDE SEQUENCE</scope>
    <source>
        <strain evidence="4">B5_2728</strain>
    </source>
</reference>
<dbReference type="SMART" id="SM00062">
    <property type="entry name" value="PBPb"/>
    <property type="match status" value="1"/>
</dbReference>
<evidence type="ECO:0000256" key="1">
    <source>
        <dbReference type="ARBA" id="ARBA00022729"/>
    </source>
</evidence>
<feature type="domain" description="Solute-binding protein family 3/N-terminal" evidence="3">
    <location>
        <begin position="7"/>
        <end position="169"/>
    </location>
</feature>
<dbReference type="Pfam" id="PF00497">
    <property type="entry name" value="SBP_bac_3"/>
    <property type="match status" value="2"/>
</dbReference>
<dbReference type="PROSITE" id="PS51257">
    <property type="entry name" value="PROKAR_LIPOPROTEIN"/>
    <property type="match status" value="1"/>
</dbReference>
<dbReference type="InterPro" id="IPR001638">
    <property type="entry name" value="Solute-binding_3/MltF_N"/>
</dbReference>
<keyword evidence="1 2" id="KW-0732">Signal</keyword>
<feature type="signal peptide" evidence="2">
    <location>
        <begin position="1"/>
        <end position="21"/>
    </location>
</feature>
<name>A0A948T2D1_9FIRM</name>
<evidence type="ECO:0000259" key="3">
    <source>
        <dbReference type="SMART" id="SM00062"/>
    </source>
</evidence>
<dbReference type="EMBL" id="JAHLFP010000036">
    <property type="protein sequence ID" value="MBU3806188.1"/>
    <property type="molecule type" value="Genomic_DNA"/>
</dbReference>
<feature type="chain" id="PRO_5038361134" evidence="2">
    <location>
        <begin position="22"/>
        <end position="279"/>
    </location>
</feature>
<accession>A0A948T2D1</accession>
<evidence type="ECO:0000256" key="2">
    <source>
        <dbReference type="SAM" id="SignalP"/>
    </source>
</evidence>
<dbReference type="PANTHER" id="PTHR35936">
    <property type="entry name" value="MEMBRANE-BOUND LYTIC MUREIN TRANSGLYCOSYLASE F"/>
    <property type="match status" value="1"/>
</dbReference>
<reference evidence="4" key="2">
    <citation type="submission" date="2021-04" db="EMBL/GenBank/DDBJ databases">
        <authorList>
            <person name="Gilroy R."/>
        </authorList>
    </citation>
    <scope>NUCLEOTIDE SEQUENCE</scope>
    <source>
        <strain evidence="4">B5_2728</strain>
    </source>
</reference>